<proteinExistence type="inferred from homology"/>
<feature type="transmembrane region" description="Helical" evidence="10">
    <location>
        <begin position="311"/>
        <end position="331"/>
    </location>
</feature>
<evidence type="ECO:0000256" key="8">
    <source>
        <dbReference type="ARBA" id="ARBA00023136"/>
    </source>
</evidence>
<evidence type="ECO:0000313" key="14">
    <source>
        <dbReference type="Proteomes" id="UP000007460"/>
    </source>
</evidence>
<evidence type="ECO:0000313" key="13">
    <source>
        <dbReference type="EMBL" id="ADE38988.1"/>
    </source>
</evidence>
<evidence type="ECO:0000256" key="6">
    <source>
        <dbReference type="ARBA" id="ARBA00022748"/>
    </source>
</evidence>
<dbReference type="Pfam" id="PF01578">
    <property type="entry name" value="Cytochrom_C_asm"/>
    <property type="match status" value="1"/>
</dbReference>
<dbReference type="Pfam" id="PF16327">
    <property type="entry name" value="CcmF_C"/>
    <property type="match status" value="1"/>
</dbReference>
<evidence type="ECO:0000256" key="2">
    <source>
        <dbReference type="ARBA" id="ARBA00009186"/>
    </source>
</evidence>
<evidence type="ECO:0000256" key="9">
    <source>
        <dbReference type="ARBA" id="ARBA00037230"/>
    </source>
</evidence>
<dbReference type="EC" id="4.4.1.-" evidence="13"/>
<dbReference type="PANTHER" id="PTHR43653">
    <property type="entry name" value="CYTOCHROME C ASSEMBLY PROTEIN-RELATED"/>
    <property type="match status" value="1"/>
</dbReference>
<dbReference type="STRING" id="488538.SAR116_0745"/>
<feature type="transmembrane region" description="Helical" evidence="10">
    <location>
        <begin position="41"/>
        <end position="62"/>
    </location>
</feature>
<dbReference type="Proteomes" id="UP000007460">
    <property type="component" value="Chromosome"/>
</dbReference>
<evidence type="ECO:0000256" key="5">
    <source>
        <dbReference type="ARBA" id="ARBA00022692"/>
    </source>
</evidence>
<evidence type="ECO:0000256" key="7">
    <source>
        <dbReference type="ARBA" id="ARBA00022989"/>
    </source>
</evidence>
<evidence type="ECO:0000256" key="10">
    <source>
        <dbReference type="SAM" id="Phobius"/>
    </source>
</evidence>
<keyword evidence="13" id="KW-0456">Lyase</keyword>
<evidence type="ECO:0000259" key="11">
    <source>
        <dbReference type="Pfam" id="PF01578"/>
    </source>
</evidence>
<dbReference type="EMBL" id="CP001751">
    <property type="protein sequence ID" value="ADE38988.1"/>
    <property type="molecule type" value="Genomic_DNA"/>
</dbReference>
<feature type="domain" description="Cytochrome c-type biogenesis protein CcmF C-terminal" evidence="12">
    <location>
        <begin position="315"/>
        <end position="645"/>
    </location>
</feature>
<dbReference type="InterPro" id="IPR032523">
    <property type="entry name" value="CcmF_C"/>
</dbReference>
<accession>D5BRU1</accession>
<dbReference type="PRINTS" id="PR01410">
    <property type="entry name" value="CCBIOGENESIS"/>
</dbReference>
<dbReference type="PRINTS" id="PR01411">
    <property type="entry name" value="CCMFBIOGNSIS"/>
</dbReference>
<dbReference type="HOGENOM" id="CLU_015041_3_0_5"/>
<feature type="transmembrane region" description="Helical" evidence="10">
    <location>
        <begin position="625"/>
        <end position="645"/>
    </location>
</feature>
<keyword evidence="8 10" id="KW-0472">Membrane</keyword>
<feature type="transmembrane region" description="Helical" evidence="10">
    <location>
        <begin position="126"/>
        <end position="148"/>
    </location>
</feature>
<keyword evidence="3" id="KW-1003">Cell membrane</keyword>
<comment type="function">
    <text evidence="9">Required for the biogenesis of c-type cytochromes. Possible subunit of a heme lyase.</text>
</comment>
<feature type="transmembrane region" description="Helical" evidence="10">
    <location>
        <begin position="96"/>
        <end position="114"/>
    </location>
</feature>
<feature type="transmembrane region" description="Helical" evidence="10">
    <location>
        <begin position="491"/>
        <end position="511"/>
    </location>
</feature>
<dbReference type="KEGG" id="apb:SAR116_0745"/>
<feature type="transmembrane region" description="Helical" evidence="10">
    <location>
        <begin position="394"/>
        <end position="412"/>
    </location>
</feature>
<evidence type="ECO:0000256" key="3">
    <source>
        <dbReference type="ARBA" id="ARBA00022475"/>
    </source>
</evidence>
<feature type="transmembrane region" description="Helical" evidence="10">
    <location>
        <begin position="249"/>
        <end position="265"/>
    </location>
</feature>
<evidence type="ECO:0000256" key="1">
    <source>
        <dbReference type="ARBA" id="ARBA00004429"/>
    </source>
</evidence>
<feature type="transmembrane region" description="Helical" evidence="10">
    <location>
        <begin position="448"/>
        <end position="470"/>
    </location>
</feature>
<reference evidence="13 14" key="1">
    <citation type="journal article" date="2010" name="J. Bacteriol.">
        <title>Complete genome sequence of "Candidatus Puniceispirillum marinum" IMCC1322, a representative of the SAR116 clade in the Alphaproteobacteria.</title>
        <authorList>
            <person name="Oh H.M."/>
            <person name="Kwon K.K."/>
            <person name="Kang I."/>
            <person name="Kang S.G."/>
            <person name="Lee J.H."/>
            <person name="Kim S.J."/>
            <person name="Cho J.C."/>
        </authorList>
    </citation>
    <scope>NUCLEOTIDE SEQUENCE [LARGE SCALE GENOMIC DNA]</scope>
    <source>
        <strain evidence="13 14">IMCC1322</strain>
    </source>
</reference>
<dbReference type="GO" id="GO:0016829">
    <property type="term" value="F:lyase activity"/>
    <property type="evidence" value="ECO:0007669"/>
    <property type="project" value="UniProtKB-KW"/>
</dbReference>
<keyword evidence="7 10" id="KW-1133">Transmembrane helix</keyword>
<dbReference type="InterPro" id="IPR003567">
    <property type="entry name" value="Cyt_c_biogenesis"/>
</dbReference>
<dbReference type="GO" id="GO:0015232">
    <property type="term" value="F:heme transmembrane transporter activity"/>
    <property type="evidence" value="ECO:0007669"/>
    <property type="project" value="InterPro"/>
</dbReference>
<dbReference type="PANTHER" id="PTHR43653:SF1">
    <property type="entry name" value="CYTOCHROME C-TYPE BIOGENESIS PROTEIN CCMF"/>
    <property type="match status" value="1"/>
</dbReference>
<dbReference type="GO" id="GO:0020037">
    <property type="term" value="F:heme binding"/>
    <property type="evidence" value="ECO:0007669"/>
    <property type="project" value="InterPro"/>
</dbReference>
<feature type="domain" description="Cytochrome c assembly protein" evidence="11">
    <location>
        <begin position="89"/>
        <end position="295"/>
    </location>
</feature>
<dbReference type="eggNOG" id="COG1138">
    <property type="taxonomic scope" value="Bacteria"/>
</dbReference>
<gene>
    <name evidence="13" type="ordered locus">SAR116_0745</name>
</gene>
<dbReference type="GO" id="GO:0005886">
    <property type="term" value="C:plasma membrane"/>
    <property type="evidence" value="ECO:0007669"/>
    <property type="project" value="UniProtKB-SubCell"/>
</dbReference>
<dbReference type="RefSeq" id="WP_013045617.1">
    <property type="nucleotide sequence ID" value="NC_014010.1"/>
</dbReference>
<comment type="subcellular location">
    <subcellularLocation>
        <location evidence="1">Cell inner membrane</location>
        <topology evidence="1">Multi-pass membrane protein</topology>
    </subcellularLocation>
</comment>
<feature type="transmembrane region" description="Helical" evidence="10">
    <location>
        <begin position="424"/>
        <end position="442"/>
    </location>
</feature>
<protein>
    <submittedName>
        <fullName evidence="13">Cytochrome c-type biogenesis protein CcmF</fullName>
        <ecNumber evidence="13">4.4.1.-</ecNumber>
    </submittedName>
</protein>
<dbReference type="InterPro" id="IPR002541">
    <property type="entry name" value="Cyt_c_assembly"/>
</dbReference>
<dbReference type="NCBIfam" id="TIGR00353">
    <property type="entry name" value="nrfE"/>
    <property type="match status" value="1"/>
</dbReference>
<keyword evidence="6" id="KW-0201">Cytochrome c-type biogenesis</keyword>
<feature type="transmembrane region" description="Helical" evidence="10">
    <location>
        <begin position="352"/>
        <end position="374"/>
    </location>
</feature>
<dbReference type="AlphaFoldDB" id="D5BRU1"/>
<feature type="transmembrane region" description="Helical" evidence="10">
    <location>
        <begin position="207"/>
        <end position="229"/>
    </location>
</feature>
<feature type="transmembrane region" description="Helical" evidence="10">
    <location>
        <begin position="175"/>
        <end position="195"/>
    </location>
</feature>
<evidence type="ECO:0000259" key="12">
    <source>
        <dbReference type="Pfam" id="PF16327"/>
    </source>
</evidence>
<dbReference type="NCBIfam" id="NF007691">
    <property type="entry name" value="PRK10369.1"/>
    <property type="match status" value="1"/>
</dbReference>
<feature type="transmembrane region" description="Helical" evidence="10">
    <location>
        <begin position="277"/>
        <end position="299"/>
    </location>
</feature>
<feature type="transmembrane region" description="Helical" evidence="10">
    <location>
        <begin position="6"/>
        <end position="29"/>
    </location>
</feature>
<keyword evidence="4" id="KW-0997">Cell inner membrane</keyword>
<evidence type="ECO:0000256" key="4">
    <source>
        <dbReference type="ARBA" id="ARBA00022519"/>
    </source>
</evidence>
<dbReference type="OrthoDB" id="9761451at2"/>
<comment type="similarity">
    <text evidence="2">Belongs to the CcmF/CycK/Ccl1/NrfE/CcsA family.</text>
</comment>
<dbReference type="GO" id="GO:0017004">
    <property type="term" value="P:cytochrome complex assembly"/>
    <property type="evidence" value="ECO:0007669"/>
    <property type="project" value="UniProtKB-KW"/>
</dbReference>
<keyword evidence="14" id="KW-1185">Reference proteome</keyword>
<organism evidence="13 14">
    <name type="scientific">Puniceispirillum marinum (strain IMCC1322)</name>
    <dbReference type="NCBI Taxonomy" id="488538"/>
    <lineage>
        <taxon>Bacteria</taxon>
        <taxon>Pseudomonadati</taxon>
        <taxon>Pseudomonadota</taxon>
        <taxon>Alphaproteobacteria</taxon>
        <taxon>Candidatus Puniceispirillales</taxon>
        <taxon>Candidatus Puniceispirillaceae</taxon>
        <taxon>Candidatus Puniceispirillum</taxon>
    </lineage>
</organism>
<sequence length="658" mass="71067">MIAEAGHLFLIIAFALSVLQIFVPTYGIVSHNPKMVTATSTITLISCGFVMAAFLALMYGFITSDFSIALVAEHSHSSKPMIYKISGLWGNHEGSLLLWILILCLFAAALAAGFTSMPAILKARILGVQGVIATAFIAFSLFTSNPFARLSPPPFDGRGLNPVLQDPGLAMHPPMLYIGYVGLSLAFAFAVAGLIEGHIDTLWARWVRPFILAAWCALTLGIGLGSWWAYYELGWGGWWFWDPVENASLMPWLVATALLHSVLVLERRGALKSWTILLAILAFSLSLLGTFIVRSGILVSVHSFASDPSRGVFILAILMVAIGIPLALFAWRGPRLASSGDFAIISREGMLIVNNLLLVSSTVVVLTGTLYPLAYELANGGKISVGPPYFNATFNPLLALMAIGMAIGPLFAWRKQSLGRLSKIFTIMALAVLIAMITYVFALQPAGVTAIAAAGIIIWLVAGIIAEIAVRVQLFKVPLAHSWRRFTGLPVATHAVTLAHFGFALFLFGAVSDSYHRSETITRATANSMIELPDTVMGQGRYFEFAGVEAREGANYVTQTALLHLYDKHASKLDTLTPEIRRFPVEQQTTSEAAIRSRLSGDLYAVLGDGNETIGWTLRIYQNPFIGFIWIGAIVMALGGGLAMLGGRRLETKNGSAS</sequence>
<name>D5BRU1_PUNMI</name>
<dbReference type="InterPro" id="IPR003568">
    <property type="entry name" value="Cyt_c_biogenesis_CcmF"/>
</dbReference>
<keyword evidence="5 10" id="KW-0812">Transmembrane</keyword>